<comment type="caution">
    <text evidence="2">The sequence shown here is derived from an EMBL/GenBank/DDBJ whole genome shotgun (WGS) entry which is preliminary data.</text>
</comment>
<keyword evidence="3" id="KW-1185">Reference proteome</keyword>
<evidence type="ECO:0000313" key="2">
    <source>
        <dbReference type="EMBL" id="MBB3664577.1"/>
    </source>
</evidence>
<protein>
    <recommendedName>
        <fullName evidence="1">Amidohydrolase 3 domain-containing protein</fullName>
    </recommendedName>
</protein>
<gene>
    <name evidence="2" type="ORF">FB384_003481</name>
</gene>
<dbReference type="Proteomes" id="UP000564573">
    <property type="component" value="Unassembled WGS sequence"/>
</dbReference>
<dbReference type="SUPFAM" id="SSF51556">
    <property type="entry name" value="Metallo-dependent hydrolases"/>
    <property type="match status" value="1"/>
</dbReference>
<dbReference type="AlphaFoldDB" id="A0A839XPG4"/>
<reference evidence="2 3" key="1">
    <citation type="submission" date="2020-08" db="EMBL/GenBank/DDBJ databases">
        <title>Sequencing the genomes of 1000 actinobacteria strains.</title>
        <authorList>
            <person name="Klenk H.-P."/>
        </authorList>
    </citation>
    <scope>NUCLEOTIDE SEQUENCE [LARGE SCALE GENOMIC DNA]</scope>
    <source>
        <strain evidence="2 3">DSM 45267</strain>
    </source>
</reference>
<dbReference type="Gene3D" id="3.10.310.70">
    <property type="match status" value="1"/>
</dbReference>
<evidence type="ECO:0000313" key="3">
    <source>
        <dbReference type="Proteomes" id="UP000564573"/>
    </source>
</evidence>
<dbReference type="PANTHER" id="PTHR22642:SF2">
    <property type="entry name" value="PROTEIN LONG AFTER FAR-RED 3"/>
    <property type="match status" value="1"/>
</dbReference>
<dbReference type="InterPro" id="IPR032466">
    <property type="entry name" value="Metal_Hydrolase"/>
</dbReference>
<dbReference type="EMBL" id="JACIBS010000001">
    <property type="protein sequence ID" value="MBB3664577.1"/>
    <property type="molecule type" value="Genomic_DNA"/>
</dbReference>
<feature type="domain" description="Amidohydrolase 3" evidence="1">
    <location>
        <begin position="48"/>
        <end position="519"/>
    </location>
</feature>
<sequence length="540" mass="59165">MATALLNGRIYTVDPTTPWVEAVLIEDGSFTVVGSDDQIRAAAPHDTEFIDLDGHLAMPGLHDAHTHLLFSGLKFRYEARLTPNGTTAEIVHDLQQCQCGKLVDQGEQAWIVGGEFVPSVFADQELDRSFLDKAFPDQPVFLYDYTIHHGLANSKALEIAGLSDDTPDPPGGRLVRRADTNELTGELVEQARWPVMRAIPDYRAEVYRDAVSWAVSTCHRYGITSVQEASASPQALAAFRNLDDADSLNLHIAAHLVWREEGFGMATTAELDQTIVDRASYASAHVDTARIKIWLDGAPLPPHMTQADLDVNGNTDPRNILVAPDELTEALCRFDAAKMSVKIHCAGEGSVRAALDAFEAVRSINGNRATTHEIAHCTFIQDQDYERFERLNVVAEMSPAIWHIPDYGLDDGFKFRTALDSGATMTIGSDWIITPNPNLFPALQGMLQRGPESIDLTTAVQLLTLDGAKVVGRADRRGSISLGKSGDLIVLDRNIFEVPTDEISATRVLRTIFEGRTVFVADEAQSRATIDAPGDRARRG</sequence>
<name>A0A839XPG4_9PSEU</name>
<organism evidence="2 3">
    <name type="scientific">Prauserella sediminis</name>
    <dbReference type="NCBI Taxonomy" id="577680"/>
    <lineage>
        <taxon>Bacteria</taxon>
        <taxon>Bacillati</taxon>
        <taxon>Actinomycetota</taxon>
        <taxon>Actinomycetes</taxon>
        <taxon>Pseudonocardiales</taxon>
        <taxon>Pseudonocardiaceae</taxon>
        <taxon>Prauserella</taxon>
        <taxon>Prauserella salsuginis group</taxon>
    </lineage>
</organism>
<dbReference type="SUPFAM" id="SSF51338">
    <property type="entry name" value="Composite domain of metallo-dependent hydrolases"/>
    <property type="match status" value="1"/>
</dbReference>
<proteinExistence type="predicted"/>
<dbReference type="InterPro" id="IPR013108">
    <property type="entry name" value="Amidohydro_3"/>
</dbReference>
<dbReference type="InterPro" id="IPR011059">
    <property type="entry name" value="Metal-dep_hydrolase_composite"/>
</dbReference>
<dbReference type="GO" id="GO:0016810">
    <property type="term" value="F:hydrolase activity, acting on carbon-nitrogen (but not peptide) bonds"/>
    <property type="evidence" value="ECO:0007669"/>
    <property type="project" value="InterPro"/>
</dbReference>
<dbReference type="Pfam" id="PF07969">
    <property type="entry name" value="Amidohydro_3"/>
    <property type="match status" value="1"/>
</dbReference>
<evidence type="ECO:0000259" key="1">
    <source>
        <dbReference type="Pfam" id="PF07969"/>
    </source>
</evidence>
<dbReference type="RefSeq" id="WP_221212771.1">
    <property type="nucleotide sequence ID" value="NZ_JACIBS010000001.1"/>
</dbReference>
<dbReference type="Gene3D" id="3.20.20.140">
    <property type="entry name" value="Metal-dependent hydrolases"/>
    <property type="match status" value="1"/>
</dbReference>
<dbReference type="Gene3D" id="2.30.40.10">
    <property type="entry name" value="Urease, subunit C, domain 1"/>
    <property type="match status" value="1"/>
</dbReference>
<dbReference type="PANTHER" id="PTHR22642">
    <property type="entry name" value="IMIDAZOLONEPROPIONASE"/>
    <property type="match status" value="1"/>
</dbReference>
<accession>A0A839XPG4</accession>